<evidence type="ECO:0000256" key="3">
    <source>
        <dbReference type="ARBA" id="ARBA00022989"/>
    </source>
</evidence>
<dbReference type="Proteomes" id="UP000176938">
    <property type="component" value="Unassembled WGS sequence"/>
</dbReference>
<feature type="transmembrane region" description="Helical" evidence="5">
    <location>
        <begin position="110"/>
        <end position="130"/>
    </location>
</feature>
<protein>
    <submittedName>
        <fullName evidence="6">Amino acid transporter</fullName>
    </submittedName>
</protein>
<dbReference type="PANTHER" id="PTHR47704:SF1">
    <property type="entry name" value="POTASSIUM TRANSPORTER KIMA"/>
    <property type="match status" value="1"/>
</dbReference>
<comment type="subcellular location">
    <subcellularLocation>
        <location evidence="1">Membrane</location>
        <topology evidence="1">Multi-pass membrane protein</topology>
    </subcellularLocation>
</comment>
<dbReference type="EMBL" id="METP01000033">
    <property type="protein sequence ID" value="OGC05866.1"/>
    <property type="molecule type" value="Genomic_DNA"/>
</dbReference>
<evidence type="ECO:0000313" key="6">
    <source>
        <dbReference type="EMBL" id="OGC05866.1"/>
    </source>
</evidence>
<evidence type="ECO:0000256" key="2">
    <source>
        <dbReference type="ARBA" id="ARBA00022692"/>
    </source>
</evidence>
<organism evidence="6 7">
    <name type="scientific">candidate division WOR-1 bacterium RIFCSPLOWO2_02_FULL_46_20</name>
    <dbReference type="NCBI Taxonomy" id="1802567"/>
    <lineage>
        <taxon>Bacteria</taxon>
        <taxon>Bacillati</taxon>
        <taxon>Saganbacteria</taxon>
    </lineage>
</organism>
<evidence type="ECO:0000256" key="5">
    <source>
        <dbReference type="SAM" id="Phobius"/>
    </source>
</evidence>
<name>A0A1F4RCL3_UNCSA</name>
<evidence type="ECO:0000256" key="1">
    <source>
        <dbReference type="ARBA" id="ARBA00004141"/>
    </source>
</evidence>
<feature type="transmembrane region" description="Helical" evidence="5">
    <location>
        <begin position="31"/>
        <end position="48"/>
    </location>
</feature>
<evidence type="ECO:0000313" key="7">
    <source>
        <dbReference type="Proteomes" id="UP000176938"/>
    </source>
</evidence>
<keyword evidence="2 5" id="KW-0812">Transmembrane</keyword>
<dbReference type="InterPro" id="IPR053153">
    <property type="entry name" value="APC_K+_Transporter"/>
</dbReference>
<gene>
    <name evidence="6" type="ORF">A3H38_06690</name>
</gene>
<feature type="transmembrane region" description="Helical" evidence="5">
    <location>
        <begin position="219"/>
        <end position="237"/>
    </location>
</feature>
<dbReference type="GO" id="GO:0022857">
    <property type="term" value="F:transmembrane transporter activity"/>
    <property type="evidence" value="ECO:0007669"/>
    <property type="project" value="InterPro"/>
</dbReference>
<accession>A0A1F4RCL3</accession>
<keyword evidence="3 5" id="KW-1133">Transmembrane helix</keyword>
<dbReference type="Gene3D" id="1.20.1740.10">
    <property type="entry name" value="Amino acid/polyamine transporter I"/>
    <property type="match status" value="1"/>
</dbReference>
<dbReference type="Pfam" id="PF13520">
    <property type="entry name" value="AA_permease_2"/>
    <property type="match status" value="1"/>
</dbReference>
<feature type="transmembrane region" description="Helical" evidence="5">
    <location>
        <begin position="312"/>
        <end position="336"/>
    </location>
</feature>
<dbReference type="AlphaFoldDB" id="A0A1F4RCL3"/>
<proteinExistence type="predicted"/>
<feature type="transmembrane region" description="Helical" evidence="5">
    <location>
        <begin position="177"/>
        <end position="199"/>
    </location>
</feature>
<feature type="transmembrane region" description="Helical" evidence="5">
    <location>
        <begin position="367"/>
        <end position="386"/>
    </location>
</feature>
<feature type="transmembrane region" description="Helical" evidence="5">
    <location>
        <begin position="68"/>
        <end position="90"/>
    </location>
</feature>
<feature type="transmembrane region" description="Helical" evidence="5">
    <location>
        <begin position="431"/>
        <end position="451"/>
    </location>
</feature>
<dbReference type="InterPro" id="IPR002293">
    <property type="entry name" value="AA/rel_permease1"/>
</dbReference>
<sequence>MNKNEEGTNSWPHWLKRFFIGRARDPHDRSLLHNISLVAFFAWIGLGADGLSSSCYGPHEAWLTLQGHYYLGIFVALASAFTIFIISASYSHIVELFPNGGGGYLVASRLLSPAVGMVSGSALLIDYVLTITVSIASGADAVFSFLPPEWYAYKMLFAAAMLVILIILNLRGVKESVLILTPIFILFLVTHVFAILYSFGFHFMNLPEVAAATRSDFQVARSALGTFGIFLLLMRAYSMGAGTYTGIEAVSNGLTILREPKVKTAKKTMLYMSLSLAFMVVGIMFSYVFYRIEPVAGKTMNALLFYRMTENFGANLSYVIVTITLLTEAALLFVAAQTGFIGGPRILANMAFDQWVPKRFALLSDRLVAINGILVMGLSSLVLMIFSQGSVAFLVVLYSINVFLTFFLSQLGMVKHWWTERSHGQNWAGKLLVNGTGLLLTSFILVSVTVIKFHEGGWLTLLITGTLVLAAIAVKRNYVLTAKMEKRIDAYALATESPTSNYIPRLDQKEELNAQSKTAVILVKDFTGIGLETISQVLHSFNGVFKNFIFLQSGLINSGTLAEIKPVQEKIKCEVNRYVELMQAHGYHAEGLCLTGIDTVEDLVKAASMIIKSYPSAVFFGGQLVFPYNSAFNRWLHNYTLFATQRRFYNLGIPLFIVPIQLKK</sequence>
<dbReference type="GO" id="GO:0016020">
    <property type="term" value="C:membrane"/>
    <property type="evidence" value="ECO:0007669"/>
    <property type="project" value="UniProtKB-SubCell"/>
</dbReference>
<feature type="transmembrane region" description="Helical" evidence="5">
    <location>
        <begin position="150"/>
        <end position="170"/>
    </location>
</feature>
<dbReference type="PANTHER" id="PTHR47704">
    <property type="entry name" value="POTASSIUM TRANSPORTER KIMA"/>
    <property type="match status" value="1"/>
</dbReference>
<keyword evidence="4 5" id="KW-0472">Membrane</keyword>
<comment type="caution">
    <text evidence="6">The sequence shown here is derived from an EMBL/GenBank/DDBJ whole genome shotgun (WGS) entry which is preliminary data.</text>
</comment>
<evidence type="ECO:0000256" key="4">
    <source>
        <dbReference type="ARBA" id="ARBA00023136"/>
    </source>
</evidence>
<reference evidence="6 7" key="1">
    <citation type="journal article" date="2016" name="Nat. Commun.">
        <title>Thousands of microbial genomes shed light on interconnected biogeochemical processes in an aquifer system.</title>
        <authorList>
            <person name="Anantharaman K."/>
            <person name="Brown C.T."/>
            <person name="Hug L.A."/>
            <person name="Sharon I."/>
            <person name="Castelle C.J."/>
            <person name="Probst A.J."/>
            <person name="Thomas B.C."/>
            <person name="Singh A."/>
            <person name="Wilkins M.J."/>
            <person name="Karaoz U."/>
            <person name="Brodie E.L."/>
            <person name="Williams K.H."/>
            <person name="Hubbard S.S."/>
            <person name="Banfield J.F."/>
        </authorList>
    </citation>
    <scope>NUCLEOTIDE SEQUENCE [LARGE SCALE GENOMIC DNA]</scope>
</reference>
<feature type="transmembrane region" description="Helical" evidence="5">
    <location>
        <begin position="392"/>
        <end position="411"/>
    </location>
</feature>
<feature type="transmembrane region" description="Helical" evidence="5">
    <location>
        <begin position="268"/>
        <end position="292"/>
    </location>
</feature>
<feature type="transmembrane region" description="Helical" evidence="5">
    <location>
        <begin position="457"/>
        <end position="474"/>
    </location>
</feature>